<name>A0A0H5PQA8_NOCFR</name>
<keyword evidence="2" id="KW-0479">Metal-binding</keyword>
<dbReference type="PANTHER" id="PTHR22960:SF0">
    <property type="entry name" value="MOLYBDENUM COFACTOR BIOSYNTHESIS PROTEIN 1"/>
    <property type="match status" value="1"/>
</dbReference>
<evidence type="ECO:0000313" key="7">
    <source>
        <dbReference type="EMBL" id="CRY84576.1"/>
    </source>
</evidence>
<dbReference type="Gene3D" id="3.20.20.70">
    <property type="entry name" value="Aldolase class I"/>
    <property type="match status" value="1"/>
</dbReference>
<evidence type="ECO:0000256" key="2">
    <source>
        <dbReference type="ARBA" id="ARBA00022723"/>
    </source>
</evidence>
<accession>A0A0H5PQA8</accession>
<keyword evidence="1" id="KW-0949">S-adenosyl-L-methionine</keyword>
<dbReference type="InterPro" id="IPR050105">
    <property type="entry name" value="MoCo_biosynth_MoaA/MoaC"/>
</dbReference>
<organism evidence="7 8">
    <name type="scientific">Nocardia farcinica</name>
    <dbReference type="NCBI Taxonomy" id="37329"/>
    <lineage>
        <taxon>Bacteria</taxon>
        <taxon>Bacillati</taxon>
        <taxon>Actinomycetota</taxon>
        <taxon>Actinomycetes</taxon>
        <taxon>Mycobacteriales</taxon>
        <taxon>Nocardiaceae</taxon>
        <taxon>Nocardia</taxon>
    </lineage>
</organism>
<dbReference type="InterPro" id="IPR013785">
    <property type="entry name" value="Aldolase_TIM"/>
</dbReference>
<keyword evidence="3" id="KW-0408">Iron</keyword>
<dbReference type="GO" id="GO:0046872">
    <property type="term" value="F:metal ion binding"/>
    <property type="evidence" value="ECO:0007669"/>
    <property type="project" value="UniProtKB-KW"/>
</dbReference>
<keyword evidence="5" id="KW-0501">Molybdenum cofactor biosynthesis</keyword>
<dbReference type="SFLD" id="SFLDS00029">
    <property type="entry name" value="Radical_SAM"/>
    <property type="match status" value="1"/>
</dbReference>
<reference evidence="8" key="1">
    <citation type="submission" date="2015-03" db="EMBL/GenBank/DDBJ databases">
        <authorList>
            <consortium name="Pathogen Informatics"/>
        </authorList>
    </citation>
    <scope>NUCLEOTIDE SEQUENCE [LARGE SCALE GENOMIC DNA]</scope>
    <source>
        <strain evidence="8">NCTC11134</strain>
        <plasmid evidence="8">4</plasmid>
    </source>
</reference>
<dbReference type="CDD" id="cd01335">
    <property type="entry name" value="Radical_SAM"/>
    <property type="match status" value="1"/>
</dbReference>
<keyword evidence="4" id="KW-0411">Iron-sulfur</keyword>
<dbReference type="KEGG" id="nfr:ERS450000_06118"/>
<dbReference type="SFLD" id="SFLDG01067">
    <property type="entry name" value="SPASM/twitch_domain_containing"/>
    <property type="match status" value="1"/>
</dbReference>
<dbReference type="GO" id="GO:0061798">
    <property type="term" value="F:GTP 3',8'-cyclase activity"/>
    <property type="evidence" value="ECO:0007669"/>
    <property type="project" value="TreeGrafter"/>
</dbReference>
<dbReference type="InterPro" id="IPR058240">
    <property type="entry name" value="rSAM_sf"/>
</dbReference>
<dbReference type="GO" id="GO:0051536">
    <property type="term" value="F:iron-sulfur cluster binding"/>
    <property type="evidence" value="ECO:0007669"/>
    <property type="project" value="UniProtKB-KW"/>
</dbReference>
<dbReference type="InterPro" id="IPR007197">
    <property type="entry name" value="rSAM"/>
</dbReference>
<keyword evidence="7" id="KW-0614">Plasmid</keyword>
<dbReference type="GO" id="GO:0061799">
    <property type="term" value="F:cyclic pyranopterin monophosphate synthase activity"/>
    <property type="evidence" value="ECO:0007669"/>
    <property type="project" value="TreeGrafter"/>
</dbReference>
<dbReference type="AlphaFoldDB" id="A0A0H5PQA8"/>
<evidence type="ECO:0000313" key="8">
    <source>
        <dbReference type="Proteomes" id="UP000057820"/>
    </source>
</evidence>
<dbReference type="EMBL" id="LN868941">
    <property type="protein sequence ID" value="CRY84576.1"/>
    <property type="molecule type" value="Genomic_DNA"/>
</dbReference>
<feature type="domain" description="Radical SAM core" evidence="6">
    <location>
        <begin position="13"/>
        <end position="237"/>
    </location>
</feature>
<evidence type="ECO:0000256" key="1">
    <source>
        <dbReference type="ARBA" id="ARBA00022691"/>
    </source>
</evidence>
<evidence type="ECO:0000256" key="3">
    <source>
        <dbReference type="ARBA" id="ARBA00023004"/>
    </source>
</evidence>
<sequence length="361" mass="37986">MMTGMKAMSERQGFPERLPQFRVTVNSRCGRACFFCRPSGEAVATTAGEELTVADLLAVVAPLVERGLTSIKLTGGDPALWAPLEEAVAGLRDAGMSEIEVISRHPRIGERAGALAAAGVTQFNMSIDTLDAGLHRQICGIDDLAEVQSAMRACVATGVPVKINTVVMAGVNAGEVPDLAAWCESEGVATLKLLDVIRDLDAGAESFARRLAITRGGATVESLYVPLEEVAGGLRARAVVVESRSQGGLGHPMTVMTLASGFEVVLKDSRAGAWYGDVCSGCRFFPCHDALMALRLTADRRLQFCLLRDEISVPLAPILHDPARLERALADALATYAGASFHPGGGQSSGVRMLPVVGVSS</sequence>
<proteinExistence type="predicted"/>
<dbReference type="SUPFAM" id="SSF102114">
    <property type="entry name" value="Radical SAM enzymes"/>
    <property type="match status" value="1"/>
</dbReference>
<protein>
    <submittedName>
        <fullName evidence="7">Molybdenum cofactor biosynthesis protein A</fullName>
    </submittedName>
</protein>
<evidence type="ECO:0000256" key="4">
    <source>
        <dbReference type="ARBA" id="ARBA00023014"/>
    </source>
</evidence>
<dbReference type="Pfam" id="PF04055">
    <property type="entry name" value="Radical_SAM"/>
    <property type="match status" value="1"/>
</dbReference>
<evidence type="ECO:0000259" key="6">
    <source>
        <dbReference type="PROSITE" id="PS51918"/>
    </source>
</evidence>
<geneLocation type="plasmid" evidence="7">
    <name>4</name>
</geneLocation>
<evidence type="ECO:0000256" key="5">
    <source>
        <dbReference type="ARBA" id="ARBA00023150"/>
    </source>
</evidence>
<dbReference type="PROSITE" id="PS51918">
    <property type="entry name" value="RADICAL_SAM"/>
    <property type="match status" value="1"/>
</dbReference>
<dbReference type="Proteomes" id="UP000057820">
    <property type="component" value="Plasmid 4"/>
</dbReference>
<gene>
    <name evidence="7" type="primary">moaA_4</name>
    <name evidence="7" type="ORF">ERS450000_06118</name>
</gene>
<dbReference type="GO" id="GO:0006777">
    <property type="term" value="P:Mo-molybdopterin cofactor biosynthetic process"/>
    <property type="evidence" value="ECO:0007669"/>
    <property type="project" value="UniProtKB-KW"/>
</dbReference>
<dbReference type="PANTHER" id="PTHR22960">
    <property type="entry name" value="MOLYBDOPTERIN COFACTOR SYNTHESIS PROTEIN A"/>
    <property type="match status" value="1"/>
</dbReference>